<feature type="domain" description="SusE outer membrane protein" evidence="1">
    <location>
        <begin position="6"/>
        <end position="107"/>
    </location>
</feature>
<proteinExistence type="predicted"/>
<name>A0A2S7WMA6_9FLAO</name>
<dbReference type="Proteomes" id="UP000238882">
    <property type="component" value="Unassembled WGS sequence"/>
</dbReference>
<evidence type="ECO:0000313" key="2">
    <source>
        <dbReference type="EMBL" id="PQJ78730.1"/>
    </source>
</evidence>
<comment type="caution">
    <text evidence="2">The sequence shown here is derived from an EMBL/GenBank/DDBJ whole genome shotgun (WGS) entry which is preliminary data.</text>
</comment>
<dbReference type="Gene3D" id="2.60.40.3620">
    <property type="match status" value="3"/>
</dbReference>
<protein>
    <recommendedName>
        <fullName evidence="1">SusE outer membrane protein domain-containing protein</fullName>
    </recommendedName>
</protein>
<reference evidence="2 3" key="1">
    <citation type="submission" date="2016-12" db="EMBL/GenBank/DDBJ databases">
        <title>Trade-off between light-utilization and light-protection in marine flavobacteria.</title>
        <authorList>
            <person name="Kumagai Y."/>
            <person name="Yoshizawa S."/>
            <person name="Kogure K."/>
            <person name="Iwasaki W."/>
        </authorList>
    </citation>
    <scope>NUCLEOTIDE SEQUENCE [LARGE SCALE GENOMIC DNA]</scope>
    <source>
        <strain evidence="2 3">NBRC 108759</strain>
    </source>
</reference>
<accession>A0A2S7WMA6</accession>
<evidence type="ECO:0000259" key="1">
    <source>
        <dbReference type="Pfam" id="PF14292"/>
    </source>
</evidence>
<keyword evidence="3" id="KW-1185">Reference proteome</keyword>
<evidence type="ECO:0000313" key="3">
    <source>
        <dbReference type="Proteomes" id="UP000238882"/>
    </source>
</evidence>
<dbReference type="AlphaFoldDB" id="A0A2S7WMA6"/>
<dbReference type="InterPro" id="IPR025970">
    <property type="entry name" value="SusE"/>
</dbReference>
<dbReference type="Pfam" id="PF14292">
    <property type="entry name" value="SusE"/>
    <property type="match status" value="2"/>
</dbReference>
<gene>
    <name evidence="2" type="ORF">BTO18_05820</name>
</gene>
<organism evidence="2 3">
    <name type="scientific">Polaribacter porphyrae</name>
    <dbReference type="NCBI Taxonomy" id="1137780"/>
    <lineage>
        <taxon>Bacteria</taxon>
        <taxon>Pseudomonadati</taxon>
        <taxon>Bacteroidota</taxon>
        <taxon>Flavobacteriia</taxon>
        <taxon>Flavobacteriales</taxon>
        <taxon>Flavobacteriaceae</taxon>
    </lineage>
</organism>
<sequence length="588" mass="63993">MVSCEEENELTITPRTDFTLNNPQIGTVIINSNYDEASEALRLTWEDFSNTSGDYTLQMSNDDEFANMTDIASVSEKNYTITFNDLNTGLVALGINGLTSNTLYLRISKDTATTNWISFKILSTTIPVAAPQLLTPTTGDSFILETDKQDDEIATVSWSYTNESSKSITFSIEAALAGTNFATIVSGGIVEDATSISWTTLQLNDLALSAGLIIEESGDLDIRIKASFIDGSNTVEVYSNTNTISVTPVDFALPPALYVVGAGAVDAGWGWTSPVELLLQGKKWSGNIKLTPNNGGNFRFFTDKTLEWASPSYNFPYFKDRGYTIDSNFEDAMDGDNNFLFVGTEGEYFIEIDTDAKTITLGPPVVGPNCNFDQLWVVGAGAVDAGWNWNSPIKISCTGTGVYQGNINLTNDAFRFFTTKDDWGSGRNHPFYANDGYTIDSDLEDALDGDNNFKFTGTPGEYGLTIDTVNKTIELGPKISLCDLDQLWLVGAGVPDAGWGWATPVSLPCTGAGVYSGQVTFANDAFRFFTEKDNWSSGLNHPHYVGEGYTIDANFEDALDGDNNFRFIGTPGTFTLTVDTVNKTITLN</sequence>
<feature type="domain" description="SusE outer membrane protein" evidence="1">
    <location>
        <begin position="129"/>
        <end position="225"/>
    </location>
</feature>
<dbReference type="EMBL" id="MSCN01000001">
    <property type="protein sequence ID" value="PQJ78730.1"/>
    <property type="molecule type" value="Genomic_DNA"/>
</dbReference>